<evidence type="ECO:0000256" key="1">
    <source>
        <dbReference type="SAM" id="Phobius"/>
    </source>
</evidence>
<protein>
    <submittedName>
        <fullName evidence="2">Uncharacterized protein</fullName>
    </submittedName>
</protein>
<keyword evidence="1" id="KW-0472">Membrane</keyword>
<dbReference type="AlphaFoldDB" id="A0A1X2IGZ0"/>
<sequence length="106" mass="11863">MPWLSLVRLICACLMLHLIGWKFGFALSWNTAGFALVSKLSLDLSFDLYIVLVDLFGWSSECVWLIGTGILFVLGTPTLEAFWCDRLDISSSWAGKNHENSLGHPE</sequence>
<keyword evidence="1" id="KW-1133">Transmembrane helix</keyword>
<evidence type="ECO:0000313" key="2">
    <source>
        <dbReference type="EMBL" id="ORZ16330.1"/>
    </source>
</evidence>
<keyword evidence="1" id="KW-0812">Transmembrane</keyword>
<evidence type="ECO:0000313" key="3">
    <source>
        <dbReference type="Proteomes" id="UP000193560"/>
    </source>
</evidence>
<feature type="transmembrane region" description="Helical" evidence="1">
    <location>
        <begin position="64"/>
        <end position="83"/>
    </location>
</feature>
<proteinExistence type="predicted"/>
<keyword evidence="3" id="KW-1185">Reference proteome</keyword>
<name>A0A1X2IGZ0_9FUNG</name>
<gene>
    <name evidence="2" type="ORF">BCR42DRAFT_392295</name>
</gene>
<organism evidence="2 3">
    <name type="scientific">Absidia repens</name>
    <dbReference type="NCBI Taxonomy" id="90262"/>
    <lineage>
        <taxon>Eukaryota</taxon>
        <taxon>Fungi</taxon>
        <taxon>Fungi incertae sedis</taxon>
        <taxon>Mucoromycota</taxon>
        <taxon>Mucoromycotina</taxon>
        <taxon>Mucoromycetes</taxon>
        <taxon>Mucorales</taxon>
        <taxon>Cunninghamellaceae</taxon>
        <taxon>Absidia</taxon>
    </lineage>
</organism>
<feature type="transmembrane region" description="Helical" evidence="1">
    <location>
        <begin position="6"/>
        <end position="28"/>
    </location>
</feature>
<dbReference type="EMBL" id="MCGE01000011">
    <property type="protein sequence ID" value="ORZ16330.1"/>
    <property type="molecule type" value="Genomic_DNA"/>
</dbReference>
<dbReference type="Proteomes" id="UP000193560">
    <property type="component" value="Unassembled WGS sequence"/>
</dbReference>
<accession>A0A1X2IGZ0</accession>
<reference evidence="2 3" key="1">
    <citation type="submission" date="2016-07" db="EMBL/GenBank/DDBJ databases">
        <title>Pervasive Adenine N6-methylation of Active Genes in Fungi.</title>
        <authorList>
            <consortium name="DOE Joint Genome Institute"/>
            <person name="Mondo S.J."/>
            <person name="Dannebaum R.O."/>
            <person name="Kuo R.C."/>
            <person name="Labutti K."/>
            <person name="Haridas S."/>
            <person name="Kuo A."/>
            <person name="Salamov A."/>
            <person name="Ahrendt S.R."/>
            <person name="Lipzen A."/>
            <person name="Sullivan W."/>
            <person name="Andreopoulos W.B."/>
            <person name="Clum A."/>
            <person name="Lindquist E."/>
            <person name="Daum C."/>
            <person name="Ramamoorthy G.K."/>
            <person name="Gryganskyi A."/>
            <person name="Culley D."/>
            <person name="Magnuson J.K."/>
            <person name="James T.Y."/>
            <person name="O'Malley M.A."/>
            <person name="Stajich J.E."/>
            <person name="Spatafora J.W."/>
            <person name="Visel A."/>
            <person name="Grigoriev I.V."/>
        </authorList>
    </citation>
    <scope>NUCLEOTIDE SEQUENCE [LARGE SCALE GENOMIC DNA]</scope>
    <source>
        <strain evidence="2 3">NRRL 1336</strain>
    </source>
</reference>
<comment type="caution">
    <text evidence="2">The sequence shown here is derived from an EMBL/GenBank/DDBJ whole genome shotgun (WGS) entry which is preliminary data.</text>
</comment>